<sequence length="125" mass="12616">MPVLAGDVVDAIFTYRFGTPVSDGMASYDFNHTVLAGIGASEGVGYSFSDPVFLSNQALGFDPAPAPPPASAALPLGGLAGLDLARRRRISVARPALALSLAGRPGVACPDRRGNVPFGGGGAPH</sequence>
<keyword evidence="2" id="KW-1185">Reference proteome</keyword>
<proteinExistence type="predicted"/>
<organism evidence="1 2">
    <name type="scientific">Rhodovulum kholense</name>
    <dbReference type="NCBI Taxonomy" id="453584"/>
    <lineage>
        <taxon>Bacteria</taxon>
        <taxon>Pseudomonadati</taxon>
        <taxon>Pseudomonadota</taxon>
        <taxon>Alphaproteobacteria</taxon>
        <taxon>Rhodobacterales</taxon>
        <taxon>Paracoccaceae</taxon>
        <taxon>Rhodovulum</taxon>
    </lineage>
</organism>
<protein>
    <submittedName>
        <fullName evidence="1">Uncharacterized protein</fullName>
    </submittedName>
</protein>
<dbReference type="RefSeq" id="WP_146176262.1">
    <property type="nucleotide sequence ID" value="NZ_QAYC01000008.1"/>
</dbReference>
<dbReference type="Proteomes" id="UP000244037">
    <property type="component" value="Unassembled WGS sequence"/>
</dbReference>
<reference evidence="1 2" key="1">
    <citation type="submission" date="2018-04" db="EMBL/GenBank/DDBJ databases">
        <title>Genomic Encyclopedia of Archaeal and Bacterial Type Strains, Phase II (KMG-II): from individual species to whole genera.</title>
        <authorList>
            <person name="Goeker M."/>
        </authorList>
    </citation>
    <scope>NUCLEOTIDE SEQUENCE [LARGE SCALE GENOMIC DNA]</scope>
    <source>
        <strain evidence="1 2">DSM 19783</strain>
    </source>
</reference>
<accession>A0A8E2VK15</accession>
<gene>
    <name evidence="1" type="ORF">C8N38_10825</name>
</gene>
<evidence type="ECO:0000313" key="1">
    <source>
        <dbReference type="EMBL" id="PTW48276.1"/>
    </source>
</evidence>
<dbReference type="AlphaFoldDB" id="A0A8E2VK15"/>
<name>A0A8E2VK15_9RHOB</name>
<dbReference type="EMBL" id="QAYC01000008">
    <property type="protein sequence ID" value="PTW48276.1"/>
    <property type="molecule type" value="Genomic_DNA"/>
</dbReference>
<evidence type="ECO:0000313" key="2">
    <source>
        <dbReference type="Proteomes" id="UP000244037"/>
    </source>
</evidence>
<comment type="caution">
    <text evidence="1">The sequence shown here is derived from an EMBL/GenBank/DDBJ whole genome shotgun (WGS) entry which is preliminary data.</text>
</comment>